<dbReference type="InterPro" id="IPR029052">
    <property type="entry name" value="Metallo-depent_PP-like"/>
</dbReference>
<gene>
    <name evidence="2" type="ORF">IIE05_17015</name>
</gene>
<dbReference type="Gene3D" id="3.60.21.10">
    <property type="match status" value="1"/>
</dbReference>
<evidence type="ECO:0000313" key="2">
    <source>
        <dbReference type="EMBL" id="MBE2889661.1"/>
    </source>
</evidence>
<evidence type="ECO:0000259" key="1">
    <source>
        <dbReference type="Pfam" id="PF00149"/>
    </source>
</evidence>
<name>A0ABR9NZG8_9BACT</name>
<feature type="domain" description="Calcineurin-like phosphoesterase" evidence="1">
    <location>
        <begin position="3"/>
        <end position="131"/>
    </location>
</feature>
<sequence length="231" mass="26709">MAIIVGDLHGDLEKTSAFLAYKPAEPHIALGDYLDSFTEPLARQLGCLQMLIESDAVLLLGNHEVHYLKEPLFQFAGYNLDNVQFFQEILENNINRFKVAHAVDGWLCTHAGVHQGIASIDNVEKLAMIFNARFRRYLVNRFIHEHYTYRYQSIFWYNYLETEGTSIARNFKQVFGHVELRRPEVHDAFIALDTTNRTNSCWLYDTRENGLVELELPPKTGRVRLFGGAWN</sequence>
<dbReference type="Proteomes" id="UP000618926">
    <property type="component" value="Unassembled WGS sequence"/>
</dbReference>
<keyword evidence="3" id="KW-1185">Reference proteome</keyword>
<dbReference type="EMBL" id="JADBFD010000036">
    <property type="protein sequence ID" value="MBE2889661.1"/>
    <property type="molecule type" value="Genomic_DNA"/>
</dbReference>
<dbReference type="Pfam" id="PF00149">
    <property type="entry name" value="Metallophos"/>
    <property type="match status" value="1"/>
</dbReference>
<dbReference type="RefSeq" id="WP_192906002.1">
    <property type="nucleotide sequence ID" value="NZ_JADBFD010000036.1"/>
</dbReference>
<organism evidence="2 3">
    <name type="scientific">Geobacter anodireducens</name>
    <dbReference type="NCBI Taxonomy" id="1340425"/>
    <lineage>
        <taxon>Bacteria</taxon>
        <taxon>Pseudomonadati</taxon>
        <taxon>Thermodesulfobacteriota</taxon>
        <taxon>Desulfuromonadia</taxon>
        <taxon>Geobacterales</taxon>
        <taxon>Geobacteraceae</taxon>
        <taxon>Geobacter</taxon>
    </lineage>
</organism>
<evidence type="ECO:0000313" key="3">
    <source>
        <dbReference type="Proteomes" id="UP000618926"/>
    </source>
</evidence>
<comment type="caution">
    <text evidence="2">The sequence shown here is derived from an EMBL/GenBank/DDBJ whole genome shotgun (WGS) entry which is preliminary data.</text>
</comment>
<dbReference type="SUPFAM" id="SSF56300">
    <property type="entry name" value="Metallo-dependent phosphatases"/>
    <property type="match status" value="1"/>
</dbReference>
<proteinExistence type="predicted"/>
<dbReference type="InterPro" id="IPR004843">
    <property type="entry name" value="Calcineurin-like_PHP"/>
</dbReference>
<accession>A0ABR9NZG8</accession>
<protein>
    <submittedName>
        <fullName evidence="2">Metallophosphoesterase</fullName>
    </submittedName>
</protein>
<reference evidence="2 3" key="1">
    <citation type="submission" date="2020-10" db="EMBL/GenBank/DDBJ databases">
        <title>Investigation of anaerobic biodegradation of phenanthrene by a sulfate-dependent Geobacter anodireducens strain PheS2.</title>
        <authorList>
            <person name="Zhang Z."/>
        </authorList>
    </citation>
    <scope>NUCLEOTIDE SEQUENCE [LARGE SCALE GENOMIC DNA]</scope>
    <source>
        <strain evidence="2 3">PheS2</strain>
    </source>
</reference>